<organism evidence="1 2">
    <name type="scientific">Racocetra persica</name>
    <dbReference type="NCBI Taxonomy" id="160502"/>
    <lineage>
        <taxon>Eukaryota</taxon>
        <taxon>Fungi</taxon>
        <taxon>Fungi incertae sedis</taxon>
        <taxon>Mucoromycota</taxon>
        <taxon>Glomeromycotina</taxon>
        <taxon>Glomeromycetes</taxon>
        <taxon>Diversisporales</taxon>
        <taxon>Gigasporaceae</taxon>
        <taxon>Racocetra</taxon>
    </lineage>
</organism>
<protein>
    <submittedName>
        <fullName evidence="1">19461_t:CDS:1</fullName>
    </submittedName>
</protein>
<dbReference type="EMBL" id="CAJVQC010047885">
    <property type="protein sequence ID" value="CAG8785388.1"/>
    <property type="molecule type" value="Genomic_DNA"/>
</dbReference>
<accession>A0ACA9RBY6</accession>
<reference evidence="1" key="1">
    <citation type="submission" date="2021-06" db="EMBL/GenBank/DDBJ databases">
        <authorList>
            <person name="Kallberg Y."/>
            <person name="Tangrot J."/>
            <person name="Rosling A."/>
        </authorList>
    </citation>
    <scope>NUCLEOTIDE SEQUENCE</scope>
    <source>
        <strain evidence="1">MA461A</strain>
    </source>
</reference>
<keyword evidence="2" id="KW-1185">Reference proteome</keyword>
<proteinExistence type="predicted"/>
<sequence length="150" mass="17022">MSDTNLSKNDLEEICHGLGVSTEGTKAELIQRIRAEQSEKIRKVPCEDGDEDETMGSENLNEDDEICEHNPQMQTLRELAQKSRGKAKMALPKTTAQNIEDLNGQQQANREMSENGKKSRKRNYQDSGENESPETLERKILAEFKKLENV</sequence>
<evidence type="ECO:0000313" key="2">
    <source>
        <dbReference type="Proteomes" id="UP000789920"/>
    </source>
</evidence>
<feature type="non-terminal residue" evidence="1">
    <location>
        <position position="150"/>
    </location>
</feature>
<gene>
    <name evidence="1" type="ORF">RPERSI_LOCUS18214</name>
</gene>
<name>A0ACA9RBY6_9GLOM</name>
<dbReference type="Proteomes" id="UP000789920">
    <property type="component" value="Unassembled WGS sequence"/>
</dbReference>
<evidence type="ECO:0000313" key="1">
    <source>
        <dbReference type="EMBL" id="CAG8785388.1"/>
    </source>
</evidence>
<comment type="caution">
    <text evidence="1">The sequence shown here is derived from an EMBL/GenBank/DDBJ whole genome shotgun (WGS) entry which is preliminary data.</text>
</comment>